<gene>
    <name evidence="7" type="primary">Wfs1_1</name>
    <name evidence="7" type="ORF">N1851_007688</name>
</gene>
<evidence type="ECO:0000256" key="1">
    <source>
        <dbReference type="SAM" id="Coils"/>
    </source>
</evidence>
<feature type="region of interest" description="Disordered" evidence="2">
    <location>
        <begin position="158"/>
        <end position="178"/>
    </location>
</feature>
<evidence type="ECO:0000259" key="5">
    <source>
        <dbReference type="Pfam" id="PF19914"/>
    </source>
</evidence>
<dbReference type="InterPro" id="IPR045400">
    <property type="entry name" value="Wolframin_Cys-rich"/>
</dbReference>
<dbReference type="GO" id="GO:0030968">
    <property type="term" value="P:endoplasmic reticulum unfolded protein response"/>
    <property type="evidence" value="ECO:0007669"/>
    <property type="project" value="TreeGrafter"/>
</dbReference>
<dbReference type="PANTHER" id="PTHR13098">
    <property type="entry name" value="WOLFRAMIN"/>
    <property type="match status" value="1"/>
</dbReference>
<feature type="region of interest" description="Disordered" evidence="2">
    <location>
        <begin position="412"/>
        <end position="441"/>
    </location>
</feature>
<proteinExistence type="predicted"/>
<feature type="compositionally biased region" description="Low complexity" evidence="2">
    <location>
        <begin position="160"/>
        <end position="176"/>
    </location>
</feature>
<feature type="coiled-coil region" evidence="1">
    <location>
        <begin position="215"/>
        <end position="259"/>
    </location>
</feature>
<dbReference type="InterPro" id="IPR045458">
    <property type="entry name" value="Wolframin_Sel1-like_rpt"/>
</dbReference>
<feature type="transmembrane region" description="Helical" evidence="3">
    <location>
        <begin position="791"/>
        <end position="810"/>
    </location>
</feature>
<dbReference type="InterPro" id="IPR045461">
    <property type="entry name" value="Wolframin_OB_fold"/>
</dbReference>
<dbReference type="InterPro" id="IPR026209">
    <property type="entry name" value="Wolframin_fam"/>
</dbReference>
<evidence type="ECO:0000256" key="2">
    <source>
        <dbReference type="SAM" id="MobiDB-lite"/>
    </source>
</evidence>
<dbReference type="Pfam" id="PF19914">
    <property type="entry name" value="WEF-hand"/>
    <property type="match status" value="1"/>
</dbReference>
<dbReference type="Pfam" id="PF20023">
    <property type="entry name" value="WSLR"/>
    <property type="match status" value="2"/>
</dbReference>
<feature type="region of interest" description="Disordered" evidence="2">
    <location>
        <begin position="1"/>
        <end position="65"/>
    </location>
</feature>
<feature type="transmembrane region" description="Helical" evidence="3">
    <location>
        <begin position="758"/>
        <end position="779"/>
    </location>
</feature>
<dbReference type="Gene3D" id="1.25.40.10">
    <property type="entry name" value="Tetratricopeptide repeat domain"/>
    <property type="match status" value="1"/>
</dbReference>
<feature type="transmembrane region" description="Helical" evidence="3">
    <location>
        <begin position="632"/>
        <end position="653"/>
    </location>
</feature>
<keyword evidence="3" id="KW-1133">Transmembrane helix</keyword>
<dbReference type="PANTHER" id="PTHR13098:SF4">
    <property type="entry name" value="WOLFRAMIN"/>
    <property type="match status" value="1"/>
</dbReference>
<dbReference type="GO" id="GO:0005789">
    <property type="term" value="C:endoplasmic reticulum membrane"/>
    <property type="evidence" value="ECO:0007669"/>
    <property type="project" value="TreeGrafter"/>
</dbReference>
<keyword evidence="3" id="KW-0812">Transmembrane</keyword>
<dbReference type="AlphaFoldDB" id="A0AA47N2I6"/>
<dbReference type="Proteomes" id="UP001174136">
    <property type="component" value="Unassembled WGS sequence"/>
</dbReference>
<dbReference type="PRINTS" id="PR02060">
    <property type="entry name" value="WOLFFAMILY"/>
</dbReference>
<comment type="caution">
    <text evidence="7">The sequence shown here is derived from an EMBL/GenBank/DDBJ whole genome shotgun (WGS) entry which is preliminary data.</text>
</comment>
<feature type="transmembrane region" description="Helical" evidence="3">
    <location>
        <begin position="830"/>
        <end position="849"/>
    </location>
</feature>
<feature type="transmembrane region" description="Helical" evidence="3">
    <location>
        <begin position="603"/>
        <end position="620"/>
    </location>
</feature>
<dbReference type="PRINTS" id="PR02061">
    <property type="entry name" value="WOLFRAMIN"/>
</dbReference>
<keyword evidence="1" id="KW-0175">Coiled coil</keyword>
<keyword evidence="8" id="KW-1185">Reference proteome</keyword>
<name>A0AA47N2I6_MERPO</name>
<feature type="transmembrane region" description="Helical" evidence="3">
    <location>
        <begin position="694"/>
        <end position="713"/>
    </location>
</feature>
<dbReference type="InterPro" id="IPR045460">
    <property type="entry name" value="Wolframin_EF-hand"/>
</dbReference>
<protein>
    <submittedName>
        <fullName evidence="7">Wolframin</fullName>
    </submittedName>
</protein>
<feature type="domain" description="Wolframin cysteine-rich" evidence="6">
    <location>
        <begin position="863"/>
        <end position="1001"/>
    </location>
</feature>
<evidence type="ECO:0000313" key="8">
    <source>
        <dbReference type="Proteomes" id="UP001174136"/>
    </source>
</evidence>
<dbReference type="Pfam" id="PF19913">
    <property type="entry name" value="WCOB"/>
    <property type="match status" value="1"/>
</dbReference>
<evidence type="ECO:0000313" key="7">
    <source>
        <dbReference type="EMBL" id="KAK0151208.1"/>
    </source>
</evidence>
<sequence length="1119" mass="124960">MDDVTMGIHTFSRRSSSSELRSRSVPVSPFSGLSRLPLLGVRRPPLPPAARRRSGSAVSPSSAQADIPQEVRWFGPVLAGPARYTGSSSSRFHSLLQSDIVALMGDADFPPTPENKIKYETPTMSTLACPSQEMDSPPPLDNGFKDIELISAAIASDNKSISTSTAAPPRSASTCPDPSNAAGLERHAAVADLPSRSTMSPKAPAKRTFAAMAKKVIIQERIRKAEEEDAAAEDEDEGLDEENLTLEQLEEKAQAGDARAQTQLGQHYLIVAEERDRELNSSLGVNWLLKAAKQGRRGAARLLQRCWMQNKGITPDNEEDVRKLSTESKFELAVRKAAMMMYWKLNPDRKQKVAMTEMLQNVSQVNTKPGGTPGPTTGQTQKVLQSMVSSKSQDMVDLDDFVEITKQLAQGIASPASQSSRREGAEAKLTKHTTQDSEDKSSDLLVAAGRKTCKSSWGLAQGGMMLDTQGRGALKSAMAMKSHLMMLQYPLHLIVEVKEHLVDWASRAGVQWLSTIIPTQHVNALIFFFIISNLTVDLFAFVIPLLVFYLSFISMIFCTLRVFQRSKTWENFSALTALLTRFEPGLDVEQAESNFGWNNLEPHLYFILSVFFVIFSFPIADKMWIPCSELATVAIFFFVISYVSLSPAAATYARRAMVIEVASSLCYLTRFLPEKMPLRILGRTFATLPLGESVVLKLSLPCLLYVSLFYLFFRMARSRGFRGTYCFLVPYLVCFMWWEFSVVLLQNSSAVGLIRTCVAYFLLLFALPVLAFGLALMLLIQMVKWFLELELTKMVVTLALCAIPVTLRLWTRFSLSILDVLRSLTHGGLVKLILFCVSMVILFFWMYVYHAEGLKVYNSTLTWDQYGQLCGPPAWQNKGLAKTQMFCSHLEGHRVTWNGRFKHIRLAETENGAQSVINILPVFMGDWLRCLYGETYPKCETKNATLVNSTLVNSTLVNPTLVNSTLDNSTLINATLMLRMQEEEELCQIKAVAKHSCHVKRFDSFRFEVTVGMIQGEGDGAEDPGKDIILRASHEFKQVLLNLEPGNVVEFSTKLEGRLGTKAPMFELKAIHCLDCMASPLTGGRQVKIERNWRRNTLQAMKFAFDFFFSPFLFANINV</sequence>
<dbReference type="EMBL" id="JAOPHQ010001418">
    <property type="protein sequence ID" value="KAK0151208.1"/>
    <property type="molecule type" value="Genomic_DNA"/>
</dbReference>
<dbReference type="Pfam" id="PF20053">
    <property type="entry name" value="WC-rich"/>
    <property type="match status" value="1"/>
</dbReference>
<feature type="domain" description="Wolframin OB-fold" evidence="4">
    <location>
        <begin position="1002"/>
        <end position="1115"/>
    </location>
</feature>
<feature type="compositionally biased region" description="Basic and acidic residues" evidence="2">
    <location>
        <begin position="420"/>
        <end position="441"/>
    </location>
</feature>
<reference evidence="7" key="1">
    <citation type="journal article" date="2023" name="Front. Mar. Sci.">
        <title>A new Merluccius polli reference genome to investigate the effects of global change in West African waters.</title>
        <authorList>
            <person name="Mateo J.L."/>
            <person name="Blanco-Fernandez C."/>
            <person name="Garcia-Vazquez E."/>
            <person name="Machado-Schiaffino G."/>
        </authorList>
    </citation>
    <scope>NUCLEOTIDE SEQUENCE</scope>
    <source>
        <strain evidence="7">C29</strain>
        <tissue evidence="7">Fin</tissue>
    </source>
</reference>
<evidence type="ECO:0000259" key="4">
    <source>
        <dbReference type="Pfam" id="PF19913"/>
    </source>
</evidence>
<feature type="transmembrane region" description="Helical" evidence="3">
    <location>
        <begin position="538"/>
        <end position="563"/>
    </location>
</feature>
<evidence type="ECO:0000259" key="6">
    <source>
        <dbReference type="Pfam" id="PF20053"/>
    </source>
</evidence>
<feature type="compositionally biased region" description="Low complexity" evidence="2">
    <location>
        <begin position="31"/>
        <end position="43"/>
    </location>
</feature>
<dbReference type="InterPro" id="IPR026208">
    <property type="entry name" value="Wolframin"/>
</dbReference>
<accession>A0AA47N2I6</accession>
<organism evidence="7 8">
    <name type="scientific">Merluccius polli</name>
    <name type="common">Benguela hake</name>
    <name type="synonym">Merluccius cadenati</name>
    <dbReference type="NCBI Taxonomy" id="89951"/>
    <lineage>
        <taxon>Eukaryota</taxon>
        <taxon>Metazoa</taxon>
        <taxon>Chordata</taxon>
        <taxon>Craniata</taxon>
        <taxon>Vertebrata</taxon>
        <taxon>Euteleostomi</taxon>
        <taxon>Actinopterygii</taxon>
        <taxon>Neopterygii</taxon>
        <taxon>Teleostei</taxon>
        <taxon>Neoteleostei</taxon>
        <taxon>Acanthomorphata</taxon>
        <taxon>Zeiogadaria</taxon>
        <taxon>Gadariae</taxon>
        <taxon>Gadiformes</taxon>
        <taxon>Gadoidei</taxon>
        <taxon>Merlucciidae</taxon>
        <taxon>Merluccius</taxon>
    </lineage>
</organism>
<dbReference type="InterPro" id="IPR011990">
    <property type="entry name" value="TPR-like_helical_dom_sf"/>
</dbReference>
<feature type="domain" description="Wolframin EF-hand" evidence="5">
    <location>
        <begin position="334"/>
        <end position="407"/>
    </location>
</feature>
<evidence type="ECO:0000256" key="3">
    <source>
        <dbReference type="SAM" id="Phobius"/>
    </source>
</evidence>
<keyword evidence="3" id="KW-0472">Membrane</keyword>
<dbReference type="GO" id="GO:0055074">
    <property type="term" value="P:calcium ion homeostasis"/>
    <property type="evidence" value="ECO:0007669"/>
    <property type="project" value="InterPro"/>
</dbReference>
<feature type="transmembrane region" description="Helical" evidence="3">
    <location>
        <begin position="725"/>
        <end position="746"/>
    </location>
</feature>